<dbReference type="Gene3D" id="1.20.5.4130">
    <property type="match status" value="1"/>
</dbReference>
<dbReference type="PRINTS" id="PR00364">
    <property type="entry name" value="DISEASERSIST"/>
</dbReference>
<feature type="domain" description="Disease resistance R13L4/SHOC-2-like LRR" evidence="11">
    <location>
        <begin position="567"/>
        <end position="709"/>
    </location>
</feature>
<dbReference type="InterPro" id="IPR032675">
    <property type="entry name" value="LRR_dom_sf"/>
</dbReference>
<feature type="domain" description="Disease resistance R13L4/SHOC-2-like LRR" evidence="11">
    <location>
        <begin position="742"/>
        <end position="801"/>
    </location>
</feature>
<dbReference type="InterPro" id="IPR041118">
    <property type="entry name" value="Rx_N"/>
</dbReference>
<feature type="domain" description="Disease resistance N-terminal" evidence="9">
    <location>
        <begin position="12"/>
        <end position="97"/>
    </location>
</feature>
<dbReference type="SUPFAM" id="SSF52058">
    <property type="entry name" value="L domain-like"/>
    <property type="match status" value="1"/>
</dbReference>
<organism evidence="12 13">
    <name type="scientific">Triticum turgidum subsp. durum</name>
    <name type="common">Durum wheat</name>
    <name type="synonym">Triticum durum</name>
    <dbReference type="NCBI Taxonomy" id="4567"/>
    <lineage>
        <taxon>Eukaryota</taxon>
        <taxon>Viridiplantae</taxon>
        <taxon>Streptophyta</taxon>
        <taxon>Embryophyta</taxon>
        <taxon>Tracheophyta</taxon>
        <taxon>Spermatophyta</taxon>
        <taxon>Magnoliopsida</taxon>
        <taxon>Liliopsida</taxon>
        <taxon>Poales</taxon>
        <taxon>Poaceae</taxon>
        <taxon>BOP clade</taxon>
        <taxon>Pooideae</taxon>
        <taxon>Triticodae</taxon>
        <taxon>Triticeae</taxon>
        <taxon>Triticinae</taxon>
        <taxon>Triticum</taxon>
    </lineage>
</organism>
<evidence type="ECO:0000313" key="12">
    <source>
        <dbReference type="EMBL" id="VAI00391.1"/>
    </source>
</evidence>
<feature type="domain" description="Disease resistance R13L4/SHOC-2-like LRR" evidence="11">
    <location>
        <begin position="886"/>
        <end position="1042"/>
    </location>
</feature>
<evidence type="ECO:0000256" key="2">
    <source>
        <dbReference type="ARBA" id="ARBA00022614"/>
    </source>
</evidence>
<evidence type="ECO:0000259" key="11">
    <source>
        <dbReference type="Pfam" id="PF23598"/>
    </source>
</evidence>
<dbReference type="OMA" id="EHANRIY"/>
<dbReference type="Pfam" id="PF00931">
    <property type="entry name" value="NB-ARC"/>
    <property type="match status" value="1"/>
</dbReference>
<feature type="compositionally biased region" description="Acidic residues" evidence="7">
    <location>
        <begin position="1107"/>
        <end position="1116"/>
    </location>
</feature>
<evidence type="ECO:0000256" key="1">
    <source>
        <dbReference type="ARBA" id="ARBA00008894"/>
    </source>
</evidence>
<protein>
    <submittedName>
        <fullName evidence="12">Uncharacterized protein</fullName>
    </submittedName>
</protein>
<keyword evidence="3" id="KW-0677">Repeat</keyword>
<dbReference type="Gene3D" id="3.80.10.10">
    <property type="entry name" value="Ribonuclease Inhibitor"/>
    <property type="match status" value="2"/>
</dbReference>
<dbReference type="InterPro" id="IPR044974">
    <property type="entry name" value="Disease_R_plants"/>
</dbReference>
<feature type="region of interest" description="Disordered" evidence="7">
    <location>
        <begin position="1061"/>
        <end position="1116"/>
    </location>
</feature>
<keyword evidence="13" id="KW-1185">Reference proteome</keyword>
<dbReference type="Gramene" id="TRITD4Av1G264130.10">
    <property type="protein sequence ID" value="TRITD4Av1G264130.10"/>
    <property type="gene ID" value="TRITD4Av1G264130"/>
</dbReference>
<dbReference type="SUPFAM" id="SSF52540">
    <property type="entry name" value="P-loop containing nucleoside triphosphate hydrolases"/>
    <property type="match status" value="1"/>
</dbReference>
<dbReference type="Gene3D" id="3.40.50.300">
    <property type="entry name" value="P-loop containing nucleotide triphosphate hydrolases"/>
    <property type="match status" value="1"/>
</dbReference>
<dbReference type="SMART" id="SM00369">
    <property type="entry name" value="LRR_TYP"/>
    <property type="match status" value="5"/>
</dbReference>
<dbReference type="Proteomes" id="UP000324705">
    <property type="component" value="Chromosome 4A"/>
</dbReference>
<evidence type="ECO:0000313" key="13">
    <source>
        <dbReference type="Proteomes" id="UP000324705"/>
    </source>
</evidence>
<dbReference type="GO" id="GO:0098542">
    <property type="term" value="P:defense response to other organism"/>
    <property type="evidence" value="ECO:0007669"/>
    <property type="project" value="TreeGrafter"/>
</dbReference>
<keyword evidence="6" id="KW-0175">Coiled coil</keyword>
<sequence length="1116" mass="126584">MEGAPVTAATGVLGPVVVKLGALLGSEYKLRRQTRKDIKFIKSKLKPVHSILWATWEREILDAESKYLKKEALDLADDMLDAIDDFILTMEPSRRNKHLMVQSKIKASRPFQEFKTRVDDVSGRCHSNWKWEKSKRAESISSLFSRRNANSSASSKAPPPRAPFVRKDASKLIGLETWRNELIRHLVEEEESTSVQPQLKMASIVGMAGVGKTTLANLVYEEIGNKFQSRAFVSVTPTPNMKEVLTSILRQVGSQPLGDTEARTTEDIIHDISNFLEDKRYLVIIDDIWHRGEWDIVSKSFPQNNLGSRIVMTTRIHSLPGDESDNNKLCIRMKGRWLYRSYMQDASSYMEDVATRMKPDTVEEGFDCDHPIVRMCGGVPLALLCMLSAMALIREQQEQLGVHVNASDVQDMIEKQVKQSGIQNTPGFEPLVESFQLGYTDLPRHMLKTCLLYSSVYPENHPFNVNDLVMRWVAEGFTYKEDVAKDYLKELDNRGFMLRTHDEAYRMNPMMRNFLRWKSREDNFITCSSDITLAYACRIHRLCIDDYPVDGGAAEVVDTLLELDWSQIRSLVVFEGAKRYVPFETLERVRVLDLQYHHDYLEFVKSPWMSILEFEALGNQHVKDICGGLLRVRHLFGLEGRGISEIPLEIARLQHLETLEVRFTSITELPSEIRDLQQLKTLAVSRNAKLRKLPREIGDLQQLETLDLSWVRLTELPHEIGNLQNLENLNLHHTKLKELPPEIRKLQHLKALEVCAASITRLGNEIGDLQHLETLDLSQNRGLTQLPREMGKLQNLKWLLLNGTRVAKIPREIGELKKLEILQLDYTIGALPWEASQLSKLEGVPACVRQAWKTSDLVSELAGEILSVRLVRWSTDSGGLIVGTKHMQIPGWIKDHLNDLGSLDIRMCKLEERDVKILREMPCLRHLTLRLEVVPRDPIAISGGGFPCLSQLVVNSRMPRAITFQEGAMPRLEWLEFQFQFYGGPPPPANKEPQLGIKHLSSLSFVSFSCNEEWYGGAAESSPCMSAMIDVVRKEAQEHANRIYFCVTGRGNVEFPAIEESAQASSSGTSKIDSTPNSGRGEIHEEEEETFPAIEASSSGTTGEIQGQEEEIQEEA</sequence>
<dbReference type="Pfam" id="PF23598">
    <property type="entry name" value="LRR_14"/>
    <property type="match status" value="3"/>
</dbReference>
<accession>A0A9R0SUB6</accession>
<dbReference type="GO" id="GO:0043531">
    <property type="term" value="F:ADP binding"/>
    <property type="evidence" value="ECO:0007669"/>
    <property type="project" value="InterPro"/>
</dbReference>
<comment type="similarity">
    <text evidence="1">Belongs to the disease resistance NB-LRR family.</text>
</comment>
<evidence type="ECO:0000256" key="4">
    <source>
        <dbReference type="ARBA" id="ARBA00022741"/>
    </source>
</evidence>
<gene>
    <name evidence="12" type="ORF">TRITD_4Av1G264130</name>
</gene>
<evidence type="ECO:0000256" key="3">
    <source>
        <dbReference type="ARBA" id="ARBA00022737"/>
    </source>
</evidence>
<evidence type="ECO:0000256" key="5">
    <source>
        <dbReference type="ARBA" id="ARBA00022821"/>
    </source>
</evidence>
<dbReference type="InterPro" id="IPR003591">
    <property type="entry name" value="Leu-rich_rpt_typical-subtyp"/>
</dbReference>
<dbReference type="PANTHER" id="PTHR23155">
    <property type="entry name" value="DISEASE RESISTANCE PROTEIN RP"/>
    <property type="match status" value="1"/>
</dbReference>
<evidence type="ECO:0000256" key="7">
    <source>
        <dbReference type="SAM" id="MobiDB-lite"/>
    </source>
</evidence>
<dbReference type="InterPro" id="IPR002182">
    <property type="entry name" value="NB-ARC"/>
</dbReference>
<keyword evidence="5" id="KW-0611">Plant defense</keyword>
<dbReference type="Gene3D" id="1.10.10.10">
    <property type="entry name" value="Winged helix-like DNA-binding domain superfamily/Winged helix DNA-binding domain"/>
    <property type="match status" value="1"/>
</dbReference>
<name>A0A9R0SUB6_TRITD</name>
<evidence type="ECO:0000259" key="8">
    <source>
        <dbReference type="Pfam" id="PF00931"/>
    </source>
</evidence>
<keyword evidence="4" id="KW-0547">Nucleotide-binding</keyword>
<feature type="domain" description="Disease resistance protein winged helix" evidence="10">
    <location>
        <begin position="456"/>
        <end position="513"/>
    </location>
</feature>
<dbReference type="InterPro" id="IPR055414">
    <property type="entry name" value="LRR_R13L4/SHOC2-like"/>
</dbReference>
<evidence type="ECO:0000259" key="10">
    <source>
        <dbReference type="Pfam" id="PF23559"/>
    </source>
</evidence>
<keyword evidence="2" id="KW-0433">Leucine-rich repeat</keyword>
<dbReference type="AlphaFoldDB" id="A0A9R0SUB6"/>
<proteinExistence type="inferred from homology"/>
<dbReference type="InterPro" id="IPR036388">
    <property type="entry name" value="WH-like_DNA-bd_sf"/>
</dbReference>
<dbReference type="FunFam" id="3.40.50.300:FF:001091">
    <property type="entry name" value="Probable disease resistance protein At1g61300"/>
    <property type="match status" value="1"/>
</dbReference>
<dbReference type="InterPro" id="IPR058922">
    <property type="entry name" value="WHD_DRP"/>
</dbReference>
<evidence type="ECO:0000259" key="9">
    <source>
        <dbReference type="Pfam" id="PF18052"/>
    </source>
</evidence>
<evidence type="ECO:0000256" key="6">
    <source>
        <dbReference type="ARBA" id="ARBA00023054"/>
    </source>
</evidence>
<reference evidence="12 13" key="1">
    <citation type="submission" date="2017-09" db="EMBL/GenBank/DDBJ databases">
        <authorList>
            <consortium name="International Durum Wheat Genome Sequencing Consortium (IDWGSC)"/>
            <person name="Milanesi L."/>
        </authorList>
    </citation>
    <scope>NUCLEOTIDE SEQUENCE [LARGE SCALE GENOMIC DNA]</scope>
    <source>
        <strain evidence="13">cv. Svevo</strain>
    </source>
</reference>
<feature type="compositionally biased region" description="Polar residues" evidence="7">
    <location>
        <begin position="1062"/>
        <end position="1078"/>
    </location>
</feature>
<dbReference type="Pfam" id="PF23559">
    <property type="entry name" value="WHD_DRP"/>
    <property type="match status" value="1"/>
</dbReference>
<feature type="domain" description="NB-ARC" evidence="8">
    <location>
        <begin position="180"/>
        <end position="325"/>
    </location>
</feature>
<dbReference type="EMBL" id="LT934117">
    <property type="protein sequence ID" value="VAI00391.1"/>
    <property type="molecule type" value="Genomic_DNA"/>
</dbReference>
<dbReference type="Pfam" id="PF18052">
    <property type="entry name" value="Rx_N"/>
    <property type="match status" value="1"/>
</dbReference>
<dbReference type="PANTHER" id="PTHR23155:SF1167">
    <property type="entry name" value="OS08G0412100 PROTEIN"/>
    <property type="match status" value="1"/>
</dbReference>
<dbReference type="InterPro" id="IPR027417">
    <property type="entry name" value="P-loop_NTPase"/>
</dbReference>